<name>A0A1V5MDM0_UNCT6</name>
<comment type="caution">
    <text evidence="1">The sequence shown here is derived from an EMBL/GenBank/DDBJ whole genome shotgun (WGS) entry which is preliminary data.</text>
</comment>
<reference evidence="1" key="1">
    <citation type="submission" date="2017-02" db="EMBL/GenBank/DDBJ databases">
        <title>Delving into the versatile metabolic prowess of the omnipresent phylum Bacteroidetes.</title>
        <authorList>
            <person name="Nobu M.K."/>
            <person name="Mei R."/>
            <person name="Narihiro T."/>
            <person name="Kuroda K."/>
            <person name="Liu W.-T."/>
        </authorList>
    </citation>
    <scope>NUCLEOTIDE SEQUENCE</scope>
    <source>
        <strain evidence="1">ADurb.Bin417</strain>
    </source>
</reference>
<dbReference type="Proteomes" id="UP000485484">
    <property type="component" value="Unassembled WGS sequence"/>
</dbReference>
<accession>A0A1V5MDM0</accession>
<protein>
    <submittedName>
        <fullName evidence="1">Uncharacterized protein</fullName>
    </submittedName>
</protein>
<dbReference type="InterPro" id="IPR013785">
    <property type="entry name" value="Aldolase_TIM"/>
</dbReference>
<proteinExistence type="predicted"/>
<dbReference type="EMBL" id="MWAK01000185">
    <property type="protein sequence ID" value="OPZ91318.1"/>
    <property type="molecule type" value="Genomic_DNA"/>
</dbReference>
<gene>
    <name evidence="1" type="ORF">BWY73_01122</name>
</gene>
<sequence length="601" mass="68531">MFQTKSSRPSWKMAALLFLLIGMAVSLEAGGEPASFSRLYKSGDLPLQPGWSAYAGLENVWPAIRCVFKAGAESPRFLDYRLPFDPPLVPGKYRVYLRNLNQGKVEVILGGRTELSHPLRNTWSAPVVFQLEQPASELIIRYHASKMTARNYFLQGVFITNRAEMVAPDDQVYPLAEWYGPPAPGWLRASEQLAIPLEWWAPSAELRKLFSVETHVPESDLAEVRAAGRKVVPYLDNPAHFGIDFHELERWAADPKDTRRGRWGNWQEKRPTREELAAWRNQPLVRYKDFSDRPELFFINSKGERKYKYGTPEYVGHYYGCLKSPGYVDAYLGMVNHLLKLGSDGIFIDNIGAFREECFGDTLGQHRHADSRNGADIFFDVLTRVYRTVKAGNPDRVVMFNNHARTQYWKYADAMMDEDNIEHQMTRSPESFFEFLEEAIWKHQEAVEQGKAVVWMNRSFAKIQPRLTDGQGIPRPSPGAKDWGMLCYAAAMVGNFLWCDTYRLARAGGPDDLRCAREIYALRLGEPGPLKVENELWTRGYRNGMAVINPTGTERELLLPGRARVFDLYANRRLEAGEGGVRLLLPPYCGRVFSYPAGRPE</sequence>
<organism evidence="1">
    <name type="scientific">candidate division TA06 bacterium ADurb.Bin417</name>
    <dbReference type="NCBI Taxonomy" id="1852828"/>
    <lineage>
        <taxon>Bacteria</taxon>
        <taxon>Bacteria division TA06</taxon>
    </lineage>
</organism>
<dbReference type="Gene3D" id="3.20.20.70">
    <property type="entry name" value="Aldolase class I"/>
    <property type="match status" value="1"/>
</dbReference>
<dbReference type="InterPro" id="IPR017853">
    <property type="entry name" value="GH"/>
</dbReference>
<evidence type="ECO:0000313" key="1">
    <source>
        <dbReference type="EMBL" id="OPZ91318.1"/>
    </source>
</evidence>
<dbReference type="AlphaFoldDB" id="A0A1V5MDM0"/>
<dbReference type="SUPFAM" id="SSF51445">
    <property type="entry name" value="(Trans)glycosidases"/>
    <property type="match status" value="1"/>
</dbReference>